<dbReference type="EMBL" id="CP101185">
    <property type="protein sequence ID" value="UYV96841.1"/>
    <property type="molecule type" value="Genomic_DNA"/>
</dbReference>
<dbReference type="Proteomes" id="UP001163293">
    <property type="component" value="Chromosome"/>
</dbReference>
<keyword evidence="2" id="KW-1185">Reference proteome</keyword>
<name>A0AAX3EG39_PAEUR</name>
<gene>
    <name evidence="1" type="ORF">NL394_17585</name>
</gene>
<evidence type="ECO:0000313" key="1">
    <source>
        <dbReference type="EMBL" id="UYV96841.1"/>
    </source>
</evidence>
<accession>A0AAX3EG39</accession>
<sequence length="112" mass="12314">MTQERIEAAAKAFYGDAYEDVFQADKSHALDQITDTLAAADAVMFSDEAIERAAREVSWVKLPFGGRPDSFVQLDANAAHAAVKIIVAALKCDLSLSCSCSQCWGLRWWSNR</sequence>
<dbReference type="AlphaFoldDB" id="A0AAX3EG39"/>
<dbReference type="RefSeq" id="WP_264398696.1">
    <property type="nucleotide sequence ID" value="NZ_CP101180.1"/>
</dbReference>
<reference evidence="1" key="1">
    <citation type="submission" date="2022-07" db="EMBL/GenBank/DDBJ databases">
        <authorList>
            <person name="Wu T."/>
        </authorList>
    </citation>
    <scope>NUCLEOTIDE SEQUENCE</scope>
    <source>
        <strain evidence="1">SD-1</strain>
    </source>
</reference>
<evidence type="ECO:0000313" key="2">
    <source>
        <dbReference type="Proteomes" id="UP001163293"/>
    </source>
</evidence>
<protein>
    <submittedName>
        <fullName evidence="1">Uncharacterized protein</fullName>
    </submittedName>
</protein>
<proteinExistence type="predicted"/>
<organism evidence="1 2">
    <name type="scientific">Paenarthrobacter ureafaciens</name>
    <dbReference type="NCBI Taxonomy" id="37931"/>
    <lineage>
        <taxon>Bacteria</taxon>
        <taxon>Bacillati</taxon>
        <taxon>Actinomycetota</taxon>
        <taxon>Actinomycetes</taxon>
        <taxon>Micrococcales</taxon>
        <taxon>Micrococcaceae</taxon>
        <taxon>Paenarthrobacter</taxon>
    </lineage>
</organism>